<dbReference type="EMBL" id="CP136921">
    <property type="protein sequence ID" value="WOO31539.1"/>
    <property type="molecule type" value="Genomic_DNA"/>
</dbReference>
<organism evidence="1 2">
    <name type="scientific">Diaphorobacter limosus</name>
    <dbReference type="NCBI Taxonomy" id="3036128"/>
    <lineage>
        <taxon>Bacteria</taxon>
        <taxon>Pseudomonadati</taxon>
        <taxon>Pseudomonadota</taxon>
        <taxon>Betaproteobacteria</taxon>
        <taxon>Burkholderiales</taxon>
        <taxon>Comamonadaceae</taxon>
        <taxon>Diaphorobacter</taxon>
    </lineage>
</organism>
<sequence>MAKKPSASNESSVYRITEVIGTSPESWEVAARNAVEAASKTLRDLRVAEVGKLDMKVEDGKVVAYRARVQLSFKYEG</sequence>
<proteinExistence type="predicted"/>
<evidence type="ECO:0000313" key="1">
    <source>
        <dbReference type="EMBL" id="WOO31539.1"/>
    </source>
</evidence>
<dbReference type="SUPFAM" id="SSF89807">
    <property type="entry name" value="Dodecin-like"/>
    <property type="match status" value="1"/>
</dbReference>
<dbReference type="InterPro" id="IPR036694">
    <property type="entry name" value="Dodecin-like_sf"/>
</dbReference>
<protein>
    <submittedName>
        <fullName evidence="1">Dodecin family protein</fullName>
    </submittedName>
</protein>
<accession>A0ABZ0J1F2</accession>
<dbReference type="Gene3D" id="3.30.1660.10">
    <property type="entry name" value="Flavin-binding protein dodecin"/>
    <property type="match status" value="1"/>
</dbReference>
<dbReference type="InterPro" id="IPR025543">
    <property type="entry name" value="Dodecin-like"/>
</dbReference>
<dbReference type="PANTHER" id="PTHR39324">
    <property type="entry name" value="CALCIUM DODECIN"/>
    <property type="match status" value="1"/>
</dbReference>
<keyword evidence="2" id="KW-1185">Reference proteome</keyword>
<dbReference type="Proteomes" id="UP001303211">
    <property type="component" value="Chromosome"/>
</dbReference>
<dbReference type="InterPro" id="IPR009923">
    <property type="entry name" value="Dodecin"/>
</dbReference>
<dbReference type="Pfam" id="PF07311">
    <property type="entry name" value="Dodecin"/>
    <property type="match status" value="1"/>
</dbReference>
<evidence type="ECO:0000313" key="2">
    <source>
        <dbReference type="Proteomes" id="UP001303211"/>
    </source>
</evidence>
<gene>
    <name evidence="1" type="ORF">P4826_14130</name>
</gene>
<dbReference type="RefSeq" id="WP_317701018.1">
    <property type="nucleotide sequence ID" value="NZ_CP136921.1"/>
</dbReference>
<reference evidence="1 2" key="1">
    <citation type="submission" date="2023-03" db="EMBL/GenBank/DDBJ databases">
        <title>Diaphorobacter basophil sp. nov., isolated from a sewage-treatment plant.</title>
        <authorList>
            <person name="Yang K."/>
        </authorList>
    </citation>
    <scope>NUCLEOTIDE SEQUENCE [LARGE SCALE GENOMIC DNA]</scope>
    <source>
        <strain evidence="1 2">Y-1</strain>
    </source>
</reference>
<dbReference type="PANTHER" id="PTHR39324:SF1">
    <property type="entry name" value="CALCIUM DODECIN"/>
    <property type="match status" value="1"/>
</dbReference>
<name>A0ABZ0J1F2_9BURK</name>